<feature type="region of interest" description="Disordered" evidence="1">
    <location>
        <begin position="790"/>
        <end position="841"/>
    </location>
</feature>
<feature type="region of interest" description="Disordered" evidence="1">
    <location>
        <begin position="46"/>
        <end position="68"/>
    </location>
</feature>
<feature type="compositionally biased region" description="Polar residues" evidence="1">
    <location>
        <begin position="948"/>
        <end position="959"/>
    </location>
</feature>
<dbReference type="Proteomes" id="UP001652680">
    <property type="component" value="Unassembled WGS sequence"/>
</dbReference>
<reference evidence="2" key="2">
    <citation type="submission" date="2025-05" db="UniProtKB">
        <authorList>
            <consortium name="EnsemblMetazoa"/>
        </authorList>
    </citation>
    <scope>IDENTIFICATION</scope>
</reference>
<dbReference type="GeneID" id="108045950"/>
<feature type="region of interest" description="Disordered" evidence="1">
    <location>
        <begin position="948"/>
        <end position="974"/>
    </location>
</feature>
<feature type="region of interest" description="Disordered" evidence="1">
    <location>
        <begin position="537"/>
        <end position="591"/>
    </location>
</feature>
<organism evidence="2 3">
    <name type="scientific">Drosophila rhopaloa</name>
    <name type="common">Fruit fly</name>
    <dbReference type="NCBI Taxonomy" id="1041015"/>
    <lineage>
        <taxon>Eukaryota</taxon>
        <taxon>Metazoa</taxon>
        <taxon>Ecdysozoa</taxon>
        <taxon>Arthropoda</taxon>
        <taxon>Hexapoda</taxon>
        <taxon>Insecta</taxon>
        <taxon>Pterygota</taxon>
        <taxon>Neoptera</taxon>
        <taxon>Endopterygota</taxon>
        <taxon>Diptera</taxon>
        <taxon>Brachycera</taxon>
        <taxon>Muscomorpha</taxon>
        <taxon>Ephydroidea</taxon>
        <taxon>Drosophilidae</taxon>
        <taxon>Drosophila</taxon>
        <taxon>Sophophora</taxon>
    </lineage>
</organism>
<feature type="region of interest" description="Disordered" evidence="1">
    <location>
        <begin position="870"/>
        <end position="917"/>
    </location>
</feature>
<dbReference type="RefSeq" id="XP_044317488.1">
    <property type="nucleotide sequence ID" value="XM_044461553.1"/>
</dbReference>
<evidence type="ECO:0000313" key="2">
    <source>
        <dbReference type="EnsemblMetazoa" id="XP_044317488.1"/>
    </source>
</evidence>
<feature type="compositionally biased region" description="Basic and acidic residues" evidence="1">
    <location>
        <begin position="790"/>
        <end position="804"/>
    </location>
</feature>
<reference evidence="3" key="1">
    <citation type="journal article" date="2021" name="Elife">
        <title>Highly contiguous assemblies of 101 drosophilid genomes.</title>
        <authorList>
            <person name="Kim B.Y."/>
            <person name="Wang J.R."/>
            <person name="Miller D.E."/>
            <person name="Barmina O."/>
            <person name="Delaney E."/>
            <person name="Thompson A."/>
            <person name="Comeault A.A."/>
            <person name="Peede D."/>
            <person name="D'Agostino E.R."/>
            <person name="Pelaez J."/>
            <person name="Aguilar J.M."/>
            <person name="Haji D."/>
            <person name="Matsunaga T."/>
            <person name="Armstrong E.E."/>
            <person name="Zych M."/>
            <person name="Ogawa Y."/>
            <person name="Stamenkovic-Radak M."/>
            <person name="Jelic M."/>
            <person name="Veselinovic M.S."/>
            <person name="Tanaskovic M."/>
            <person name="Eric P."/>
            <person name="Gao J.J."/>
            <person name="Katoh T.K."/>
            <person name="Toda M.J."/>
            <person name="Watabe H."/>
            <person name="Watada M."/>
            <person name="Davis J.S."/>
            <person name="Moyle L.C."/>
            <person name="Manoli G."/>
            <person name="Bertolini E."/>
            <person name="Kostal V."/>
            <person name="Hawley R.S."/>
            <person name="Takahashi A."/>
            <person name="Jones C.D."/>
            <person name="Price D.K."/>
            <person name="Whiteman N."/>
            <person name="Kopp A."/>
            <person name="Matute D.R."/>
            <person name="Petrov D.A."/>
        </authorList>
    </citation>
    <scope>NUCLEOTIDE SEQUENCE [LARGE SCALE GENOMIC DNA]</scope>
</reference>
<feature type="region of interest" description="Disordered" evidence="1">
    <location>
        <begin position="696"/>
        <end position="717"/>
    </location>
</feature>
<evidence type="ECO:0000313" key="3">
    <source>
        <dbReference type="Proteomes" id="UP001652680"/>
    </source>
</evidence>
<feature type="compositionally biased region" description="Basic and acidic residues" evidence="1">
    <location>
        <begin position="290"/>
        <end position="315"/>
    </location>
</feature>
<protein>
    <submittedName>
        <fullName evidence="2">Uncharacterized protein</fullName>
    </submittedName>
</protein>
<feature type="compositionally biased region" description="Basic and acidic residues" evidence="1">
    <location>
        <begin position="703"/>
        <end position="713"/>
    </location>
</feature>
<evidence type="ECO:0000256" key="1">
    <source>
        <dbReference type="SAM" id="MobiDB-lite"/>
    </source>
</evidence>
<name>A0ABM5JF86_DRORH</name>
<feature type="compositionally biased region" description="Basic and acidic residues" evidence="1">
    <location>
        <begin position="567"/>
        <end position="578"/>
    </location>
</feature>
<proteinExistence type="predicted"/>
<feature type="region of interest" description="Disordered" evidence="1">
    <location>
        <begin position="281"/>
        <end position="315"/>
    </location>
</feature>
<dbReference type="EnsemblMetazoa" id="XM_044461553.1">
    <property type="protein sequence ID" value="XP_044317488.1"/>
    <property type="gene ID" value="LOC108045950"/>
</dbReference>
<feature type="region of interest" description="Disordered" evidence="1">
    <location>
        <begin position="134"/>
        <end position="166"/>
    </location>
</feature>
<sequence>MERKERHVQGRSIVLERQERVSIEGRQRIYIKNNPAQVRELYRHPSVGVPGSASERPKLQRSSSSLGLEKIQRTRQQVNSLYRKIEHEIERLKHFRNYFLKSKETSSKSGSPEMASARGMTWGQSFEANQARVSPLGANRSPVSGSKDVFSGSRKPESKGPKCRTIAVKSSPAIDPPELSRRASGGCCYCCGNCEQNHRTTYQNSYGNGTSHCNCSCNCNMGQQQHFSGCSGFYGQTSPNQGMQFGIPYCICPRQTCQRTVTDLNTQETCRHLCSNLLPDRALSPKNQGKQRESLSRTKSREEKSPDRCKKSTTNKKLEMKIRAGGTTIDSASLDQHKVQSHKKLLNVNLKKEQKTSEDRRQGKPKAKTENVLVSDFVSLKDASGAAAPSKMCSDEKTDDTKDRMYQDYFNLYDQENSKSELGGWSGVEANPTYTRMLLKEEIKTEVDQQPVKKQCEDQIGAMNSSQEDTKVQGSIEDICCCDVDQNKMEDHSSTDEQLISIKNLCCCEEFNEESTRQNEQESVTDNKMGDHHQLTDEVLPTSSPKTEDCHYYEEKNPGPAIEDGGYEDRSYRSRKDVGTNYGYSKPKEADNRYLNDSRSVAPWNYTNPVKSDDNRYLHKTRSASKASRIMYPQQFKSLRNKDKDCKVVKQVRREVSTERIFVQNIPKDVSQLKTHPFQRSESPQCIQSTSYASYAPRIRGSPPERHVQREARNTQTDIPCREERRTQTEAQARCEKSLQVCLEQQHHPKQIDLAPDPPLPTPSRAKYTPLHHASESFETIAQNQYYDNRSRHSDKPYNEEHNDTYNLQSRSHNSKDESAMNYPDRMQRSPRTQNELRKDANYRLGYGNAYEISERGALACRQEHLNEHSYRTPIKTQKAQKDSPRPFYKQSNPRELQNSELRQYSPRTPKESYNPVSQRALKMNECYDYISPPAVADFRSTSPNRNHSLNYKSSSSCSIEDPNESDRNQCSEWQEAYESQRKIQSMRRNAEFFRDPNTEYTSFPDQIQTRWVETPIEYEEQRLDSPRKVCDQLSPRSCMSSSPRRHPRIEEGEVPVLETICDKRTRTVTFEDECGDLTKEELVQETCHSLIDWKRALKYHMVEQGNETDNTDENYTCRSSSSAEHTCNESNYNDDYASCEEQLPKNDYMRVPPFDACPCMYKTYTNLAAMCQK</sequence>
<accession>A0ABM5JF86</accession>
<feature type="compositionally biased region" description="Basic and acidic residues" evidence="1">
    <location>
        <begin position="546"/>
        <end position="557"/>
    </location>
</feature>
<keyword evidence="3" id="KW-1185">Reference proteome</keyword>
<feature type="compositionally biased region" description="Polar residues" evidence="1">
    <location>
        <begin position="890"/>
        <end position="907"/>
    </location>
</feature>